<evidence type="ECO:0000313" key="3">
    <source>
        <dbReference type="Proteomes" id="UP001500194"/>
    </source>
</evidence>
<feature type="transmembrane region" description="Helical" evidence="1">
    <location>
        <begin position="206"/>
        <end position="225"/>
    </location>
</feature>
<feature type="transmembrane region" description="Helical" evidence="1">
    <location>
        <begin position="94"/>
        <end position="115"/>
    </location>
</feature>
<gene>
    <name evidence="2" type="ORF">GCM10009019_03280</name>
</gene>
<accession>A0AAV3SXK7</accession>
<reference evidence="2 3" key="1">
    <citation type="journal article" date="2019" name="Int. J. Syst. Evol. Microbiol.">
        <title>The Global Catalogue of Microorganisms (GCM) 10K type strain sequencing project: providing services to taxonomists for standard genome sequencing and annotation.</title>
        <authorList>
            <consortium name="The Broad Institute Genomics Platform"/>
            <consortium name="The Broad Institute Genome Sequencing Center for Infectious Disease"/>
            <person name="Wu L."/>
            <person name="Ma J."/>
        </authorList>
    </citation>
    <scope>NUCLEOTIDE SEQUENCE [LARGE SCALE GENOMIC DNA]</scope>
    <source>
        <strain evidence="2 3">JCM 16327</strain>
    </source>
</reference>
<keyword evidence="3" id="KW-1185">Reference proteome</keyword>
<feature type="transmembrane region" description="Helical" evidence="1">
    <location>
        <begin position="41"/>
        <end position="61"/>
    </location>
</feature>
<evidence type="ECO:0000256" key="1">
    <source>
        <dbReference type="SAM" id="Phobius"/>
    </source>
</evidence>
<keyword evidence="1" id="KW-1133">Transmembrane helix</keyword>
<feature type="transmembrane region" description="Helical" evidence="1">
    <location>
        <begin position="16"/>
        <end position="35"/>
    </location>
</feature>
<name>A0AAV3SXK7_9EURY</name>
<comment type="caution">
    <text evidence="2">The sequence shown here is derived from an EMBL/GenBank/DDBJ whole genome shotgun (WGS) entry which is preliminary data.</text>
</comment>
<dbReference type="Proteomes" id="UP001500194">
    <property type="component" value="Unassembled WGS sequence"/>
</dbReference>
<protein>
    <submittedName>
        <fullName evidence="2">Uncharacterized protein</fullName>
    </submittedName>
</protein>
<proteinExistence type="predicted"/>
<dbReference type="AlphaFoldDB" id="A0AAV3SXK7"/>
<sequence>MSQSGQLESFLEDRELNAALAWILVGFVALVAVESALDRDWVWVGVTLVITALAVVPPLAYRNPRVMLPWEVLALAVVPDLARALLYTPFVVDLATYLSVAALALVVAVELDVFTAVRMTEWFAVLFVVLSTLATAGVLAVGQWLSDVFFGTHFLYTESPEIPAQVANGGAADTLLWLSDVFVGTTFTGPTALSVPPAVEQAALDALMWDFVAATVVGILAGVVFERYFRRRANAHLRLPEGVEETLDIEEAGE</sequence>
<organism evidence="2 3">
    <name type="scientific">Salarchaeum japonicum</name>
    <dbReference type="NCBI Taxonomy" id="555573"/>
    <lineage>
        <taxon>Archaea</taxon>
        <taxon>Methanobacteriati</taxon>
        <taxon>Methanobacteriota</taxon>
        <taxon>Stenosarchaea group</taxon>
        <taxon>Halobacteria</taxon>
        <taxon>Halobacteriales</taxon>
        <taxon>Halobacteriaceae</taxon>
    </lineage>
</organism>
<feature type="transmembrane region" description="Helical" evidence="1">
    <location>
        <begin position="122"/>
        <end position="145"/>
    </location>
</feature>
<keyword evidence="1" id="KW-0472">Membrane</keyword>
<dbReference type="EMBL" id="BAAADU010000002">
    <property type="protein sequence ID" value="GAA0644644.1"/>
    <property type="molecule type" value="Genomic_DNA"/>
</dbReference>
<evidence type="ECO:0000313" key="2">
    <source>
        <dbReference type="EMBL" id="GAA0644644.1"/>
    </source>
</evidence>
<keyword evidence="1" id="KW-0812">Transmembrane</keyword>